<dbReference type="AlphaFoldDB" id="A0A840IDN4"/>
<evidence type="ECO:0000256" key="1">
    <source>
        <dbReference type="SAM" id="MobiDB-lite"/>
    </source>
</evidence>
<proteinExistence type="predicted"/>
<evidence type="ECO:0008006" key="5">
    <source>
        <dbReference type="Google" id="ProtNLM"/>
    </source>
</evidence>
<gene>
    <name evidence="3" type="ORF">BDZ31_001929</name>
</gene>
<feature type="chain" id="PRO_5032820971" description="SnoaL-like domain-containing protein" evidence="2">
    <location>
        <begin position="26"/>
        <end position="183"/>
    </location>
</feature>
<evidence type="ECO:0000313" key="3">
    <source>
        <dbReference type="EMBL" id="MBB4662343.1"/>
    </source>
</evidence>
<protein>
    <recommendedName>
        <fullName evidence="5">SnoaL-like domain-containing protein</fullName>
    </recommendedName>
</protein>
<dbReference type="RefSeq" id="WP_183341461.1">
    <property type="nucleotide sequence ID" value="NZ_JACHNU010000002.1"/>
</dbReference>
<dbReference type="PROSITE" id="PS51257">
    <property type="entry name" value="PROKAR_LIPOPROTEIN"/>
    <property type="match status" value="1"/>
</dbReference>
<dbReference type="EMBL" id="JACHNU010000002">
    <property type="protein sequence ID" value="MBB4662343.1"/>
    <property type="molecule type" value="Genomic_DNA"/>
</dbReference>
<accession>A0A840IDN4</accession>
<keyword evidence="4" id="KW-1185">Reference proteome</keyword>
<dbReference type="Proteomes" id="UP000585272">
    <property type="component" value="Unassembled WGS sequence"/>
</dbReference>
<reference evidence="3 4" key="1">
    <citation type="submission" date="2020-08" db="EMBL/GenBank/DDBJ databases">
        <title>Genomic Encyclopedia of Archaeal and Bacterial Type Strains, Phase II (KMG-II): from individual species to whole genera.</title>
        <authorList>
            <person name="Goeker M."/>
        </authorList>
    </citation>
    <scope>NUCLEOTIDE SEQUENCE [LARGE SCALE GENOMIC DNA]</scope>
    <source>
        <strain evidence="3 4">DSM 23288</strain>
    </source>
</reference>
<evidence type="ECO:0000313" key="4">
    <source>
        <dbReference type="Proteomes" id="UP000585272"/>
    </source>
</evidence>
<feature type="signal peptide" evidence="2">
    <location>
        <begin position="1"/>
        <end position="25"/>
    </location>
</feature>
<name>A0A840IDN4_9ACTN</name>
<organism evidence="3 4">
    <name type="scientific">Conexibacter arvalis</name>
    <dbReference type="NCBI Taxonomy" id="912552"/>
    <lineage>
        <taxon>Bacteria</taxon>
        <taxon>Bacillati</taxon>
        <taxon>Actinomycetota</taxon>
        <taxon>Thermoleophilia</taxon>
        <taxon>Solirubrobacterales</taxon>
        <taxon>Conexibacteraceae</taxon>
        <taxon>Conexibacter</taxon>
    </lineage>
</organism>
<keyword evidence="2" id="KW-0732">Signal</keyword>
<feature type="region of interest" description="Disordered" evidence="1">
    <location>
        <begin position="35"/>
        <end position="55"/>
    </location>
</feature>
<evidence type="ECO:0000256" key="2">
    <source>
        <dbReference type="SAM" id="SignalP"/>
    </source>
</evidence>
<comment type="caution">
    <text evidence="3">The sequence shown here is derived from an EMBL/GenBank/DDBJ whole genome shotgun (WGS) entry which is preliminary data.</text>
</comment>
<sequence>MARPATAAALLAATALALSLAGATAGCGGDGATTITVPDSGERGTMPGATVPRSVDPADERAIRTWADTLRRGDVAGAARSFARGSRVVNGGRPLLLDSRADALAFNRSLPCGAVVTAVEPSAHGFVLATFRLTERPGPGDCGDGTGRTARVAVRVDEGRISDWIRLEEIPQTPEDDAPGSPA</sequence>